<feature type="region of interest" description="Disordered" evidence="1">
    <location>
        <begin position="45"/>
        <end position="118"/>
    </location>
</feature>
<dbReference type="EMBL" id="JANPWB010000011">
    <property type="protein sequence ID" value="KAJ1132405.1"/>
    <property type="molecule type" value="Genomic_DNA"/>
</dbReference>
<proteinExistence type="predicted"/>
<accession>A0AAV7PWJ0</accession>
<evidence type="ECO:0000313" key="2">
    <source>
        <dbReference type="EMBL" id="KAJ1132405.1"/>
    </source>
</evidence>
<name>A0AAV7PWJ0_PLEWA</name>
<protein>
    <submittedName>
        <fullName evidence="2">Uncharacterized protein</fullName>
    </submittedName>
</protein>
<organism evidence="2 3">
    <name type="scientific">Pleurodeles waltl</name>
    <name type="common">Iberian ribbed newt</name>
    <dbReference type="NCBI Taxonomy" id="8319"/>
    <lineage>
        <taxon>Eukaryota</taxon>
        <taxon>Metazoa</taxon>
        <taxon>Chordata</taxon>
        <taxon>Craniata</taxon>
        <taxon>Vertebrata</taxon>
        <taxon>Euteleostomi</taxon>
        <taxon>Amphibia</taxon>
        <taxon>Batrachia</taxon>
        <taxon>Caudata</taxon>
        <taxon>Salamandroidea</taxon>
        <taxon>Salamandridae</taxon>
        <taxon>Pleurodelinae</taxon>
        <taxon>Pleurodeles</taxon>
    </lineage>
</organism>
<dbReference type="Proteomes" id="UP001066276">
    <property type="component" value="Chromosome 7"/>
</dbReference>
<keyword evidence="3" id="KW-1185">Reference proteome</keyword>
<sequence>MAGLGEQSTGDPIAWVLQMWAQTNLRPRALRPLYTPGNFYQGLRDPIPGYLPPGRAEDKAQATSSHPGSCHSPRAQGVAGAPEHKPAGEACSLAQFTPRPSRVRQGGGREHPLQALGR</sequence>
<gene>
    <name evidence="2" type="ORF">NDU88_010719</name>
</gene>
<comment type="caution">
    <text evidence="2">The sequence shown here is derived from an EMBL/GenBank/DDBJ whole genome shotgun (WGS) entry which is preliminary data.</text>
</comment>
<dbReference type="AlphaFoldDB" id="A0AAV7PWJ0"/>
<evidence type="ECO:0000313" key="3">
    <source>
        <dbReference type="Proteomes" id="UP001066276"/>
    </source>
</evidence>
<reference evidence="2" key="1">
    <citation type="journal article" date="2022" name="bioRxiv">
        <title>Sequencing and chromosome-scale assembly of the giantPleurodeles waltlgenome.</title>
        <authorList>
            <person name="Brown T."/>
            <person name="Elewa A."/>
            <person name="Iarovenko S."/>
            <person name="Subramanian E."/>
            <person name="Araus A.J."/>
            <person name="Petzold A."/>
            <person name="Susuki M."/>
            <person name="Suzuki K.-i.T."/>
            <person name="Hayashi T."/>
            <person name="Toyoda A."/>
            <person name="Oliveira C."/>
            <person name="Osipova E."/>
            <person name="Leigh N.D."/>
            <person name="Simon A."/>
            <person name="Yun M.H."/>
        </authorList>
    </citation>
    <scope>NUCLEOTIDE SEQUENCE</scope>
    <source>
        <strain evidence="2">20211129_DDA</strain>
        <tissue evidence="2">Liver</tissue>
    </source>
</reference>
<evidence type="ECO:0000256" key="1">
    <source>
        <dbReference type="SAM" id="MobiDB-lite"/>
    </source>
</evidence>